<dbReference type="GeneID" id="5144344"/>
<dbReference type="PATRIC" id="fig|351160.9.peg.2804"/>
<gene>
    <name evidence="1" type="ORF">LRC492</name>
</gene>
<dbReference type="KEGG" id="rci:LRC492"/>
<protein>
    <submittedName>
        <fullName evidence="1">Uncharacterized protein</fullName>
    </submittedName>
</protein>
<dbReference type="RefSeq" id="WP_012037055.1">
    <property type="nucleotide sequence ID" value="NC_009464.1"/>
</dbReference>
<proteinExistence type="predicted"/>
<dbReference type="AlphaFoldDB" id="Q0W855"/>
<evidence type="ECO:0000313" key="1">
    <source>
        <dbReference type="EMBL" id="CAJ35438.1"/>
    </source>
</evidence>
<organism evidence="1 2">
    <name type="scientific">Methanocella arvoryzae (strain DSM 22066 / NBRC 105507 / MRE50)</name>
    <dbReference type="NCBI Taxonomy" id="351160"/>
    <lineage>
        <taxon>Archaea</taxon>
        <taxon>Methanobacteriati</taxon>
        <taxon>Methanobacteriota</taxon>
        <taxon>Stenosarchaea group</taxon>
        <taxon>Methanomicrobia</taxon>
        <taxon>Methanocellales</taxon>
        <taxon>Methanocellaceae</taxon>
        <taxon>Methanocella</taxon>
    </lineage>
</organism>
<keyword evidence="2" id="KW-1185">Reference proteome</keyword>
<dbReference type="eggNOG" id="arCOG10873">
    <property type="taxonomic scope" value="Archaea"/>
</dbReference>
<name>Q0W855_METAR</name>
<sequence length="129" mass="13024">MRKIISYGALILTFLAIVATGTAGALLGGTAFGFPKMVQSGTTTAFNQDFAQAFNNEAVNVGLLGASSGFGGFPGVSQSAVQGQTLRHVDFEQTTQTASLAYPLVDTGLGFAGFGMGGFGSGFGFGGFC</sequence>
<accession>Q0W855</accession>
<dbReference type="EMBL" id="AM114193">
    <property type="protein sequence ID" value="CAJ35438.1"/>
    <property type="molecule type" value="Genomic_DNA"/>
</dbReference>
<reference evidence="1 2" key="1">
    <citation type="journal article" date="2006" name="Science">
        <title>Genome of rice cluster I archaea -- the key methane producers in the rice rhizosphere.</title>
        <authorList>
            <person name="Erkel C."/>
            <person name="Kube M."/>
            <person name="Reinhardt R."/>
            <person name="Liesack W."/>
        </authorList>
    </citation>
    <scope>NUCLEOTIDE SEQUENCE [LARGE SCALE GENOMIC DNA]</scope>
    <source>
        <strain evidence="2">DSM 22066 / NBRC 105507 / MRE50</strain>
    </source>
</reference>
<evidence type="ECO:0000313" key="2">
    <source>
        <dbReference type="Proteomes" id="UP000000663"/>
    </source>
</evidence>
<dbReference type="Proteomes" id="UP000000663">
    <property type="component" value="Chromosome"/>
</dbReference>